<dbReference type="EMBL" id="JACIDX010000003">
    <property type="protein sequence ID" value="MBB3954205.1"/>
    <property type="molecule type" value="Genomic_DNA"/>
</dbReference>
<proteinExistence type="predicted"/>
<gene>
    <name evidence="2" type="ORF">GGR38_001132</name>
</gene>
<evidence type="ECO:0000313" key="2">
    <source>
        <dbReference type="EMBL" id="MBB3954205.1"/>
    </source>
</evidence>
<sequence>MIQEVLVLRWVHIICMVYWLGGEWGVFQTSYNILNRKLSMEERKRHMETAYRIDILARTGIITLLPLGLHMGNIYGLQPYGGNFLTFMWIFVAGWLALCWGAFIKRETDIGIKLTKIDESVRYILIPTIFFVGISSLLGHGPFEAGEGQRWYATKFTLYGFTLCIGLGLRWIMRRWTTAFRILAQGPNPKIEAVLERDFFLGRCMAYVYWITISGICFLGTVKPI</sequence>
<comment type="caution">
    <text evidence="2">The sequence shown here is derived from an EMBL/GenBank/DDBJ whole genome shotgun (WGS) entry which is preliminary data.</text>
</comment>
<protein>
    <recommendedName>
        <fullName evidence="4">Copper resistance protein D domain-containing protein</fullName>
    </recommendedName>
</protein>
<keyword evidence="3" id="KW-1185">Reference proteome</keyword>
<evidence type="ECO:0000256" key="1">
    <source>
        <dbReference type="SAM" id="Phobius"/>
    </source>
</evidence>
<evidence type="ECO:0000313" key="3">
    <source>
        <dbReference type="Proteomes" id="UP000548867"/>
    </source>
</evidence>
<organism evidence="2 3">
    <name type="scientific">Novosphingobium sediminicola</name>
    <dbReference type="NCBI Taxonomy" id="563162"/>
    <lineage>
        <taxon>Bacteria</taxon>
        <taxon>Pseudomonadati</taxon>
        <taxon>Pseudomonadota</taxon>
        <taxon>Alphaproteobacteria</taxon>
        <taxon>Sphingomonadales</taxon>
        <taxon>Sphingomonadaceae</taxon>
        <taxon>Novosphingobium</taxon>
    </lineage>
</organism>
<feature type="transmembrane region" description="Helical" evidence="1">
    <location>
        <begin position="55"/>
        <end position="78"/>
    </location>
</feature>
<dbReference type="AlphaFoldDB" id="A0A7W6G5L2"/>
<dbReference type="RefSeq" id="WP_343058995.1">
    <property type="nucleotide sequence ID" value="NZ_JACIDX010000003.1"/>
</dbReference>
<keyword evidence="1" id="KW-0812">Transmembrane</keyword>
<reference evidence="2 3" key="1">
    <citation type="submission" date="2020-08" db="EMBL/GenBank/DDBJ databases">
        <title>Genomic Encyclopedia of Type Strains, Phase IV (KMG-IV): sequencing the most valuable type-strain genomes for metagenomic binning, comparative biology and taxonomic classification.</title>
        <authorList>
            <person name="Goeker M."/>
        </authorList>
    </citation>
    <scope>NUCLEOTIDE SEQUENCE [LARGE SCALE GENOMIC DNA]</scope>
    <source>
        <strain evidence="2 3">DSM 27057</strain>
    </source>
</reference>
<name>A0A7W6G5L2_9SPHN</name>
<feature type="transmembrane region" description="Helical" evidence="1">
    <location>
        <begin position="152"/>
        <end position="172"/>
    </location>
</feature>
<keyword evidence="1" id="KW-0472">Membrane</keyword>
<keyword evidence="1" id="KW-1133">Transmembrane helix</keyword>
<feature type="transmembrane region" description="Helical" evidence="1">
    <location>
        <begin position="123"/>
        <end position="140"/>
    </location>
</feature>
<feature type="transmembrane region" description="Helical" evidence="1">
    <location>
        <begin position="200"/>
        <end position="222"/>
    </location>
</feature>
<feature type="transmembrane region" description="Helical" evidence="1">
    <location>
        <begin position="84"/>
        <end position="103"/>
    </location>
</feature>
<feature type="transmembrane region" description="Helical" evidence="1">
    <location>
        <begin position="6"/>
        <end position="34"/>
    </location>
</feature>
<dbReference type="Proteomes" id="UP000548867">
    <property type="component" value="Unassembled WGS sequence"/>
</dbReference>
<evidence type="ECO:0008006" key="4">
    <source>
        <dbReference type="Google" id="ProtNLM"/>
    </source>
</evidence>
<accession>A0A7W6G5L2</accession>